<keyword evidence="2" id="KW-0413">Isomerase</keyword>
<dbReference type="GO" id="GO:0016853">
    <property type="term" value="F:isomerase activity"/>
    <property type="evidence" value="ECO:0007669"/>
    <property type="project" value="UniProtKB-KW"/>
</dbReference>
<feature type="domain" description="Mycothiol-dependent maleylpyruvate isomerase metal-binding" evidence="1">
    <location>
        <begin position="12"/>
        <end position="106"/>
    </location>
</feature>
<dbReference type="InterPro" id="IPR017517">
    <property type="entry name" value="Maleyloyr_isom"/>
</dbReference>
<dbReference type="InterPro" id="IPR024344">
    <property type="entry name" value="MDMPI_metal-binding"/>
</dbReference>
<protein>
    <submittedName>
        <fullName evidence="2">Maleylpyruvate isomerase family mycothiol-dependent enzyme</fullName>
    </submittedName>
</protein>
<evidence type="ECO:0000313" key="2">
    <source>
        <dbReference type="EMBL" id="GAA1776146.1"/>
    </source>
</evidence>
<dbReference type="InterPro" id="IPR034660">
    <property type="entry name" value="DinB/YfiT-like"/>
</dbReference>
<evidence type="ECO:0000313" key="3">
    <source>
        <dbReference type="Proteomes" id="UP001500655"/>
    </source>
</evidence>
<dbReference type="SUPFAM" id="SSF109854">
    <property type="entry name" value="DinB/YfiT-like putative metalloenzymes"/>
    <property type="match status" value="1"/>
</dbReference>
<accession>A0ABP4XEA4</accession>
<reference evidence="3" key="1">
    <citation type="journal article" date="2019" name="Int. J. Syst. Evol. Microbiol.">
        <title>The Global Catalogue of Microorganisms (GCM) 10K type strain sequencing project: providing services to taxonomists for standard genome sequencing and annotation.</title>
        <authorList>
            <consortium name="The Broad Institute Genomics Platform"/>
            <consortium name="The Broad Institute Genome Sequencing Center for Infectious Disease"/>
            <person name="Wu L."/>
            <person name="Ma J."/>
        </authorList>
    </citation>
    <scope>NUCLEOTIDE SEQUENCE [LARGE SCALE GENOMIC DNA]</scope>
    <source>
        <strain evidence="3">JCM 13249</strain>
    </source>
</reference>
<dbReference type="RefSeq" id="WP_344088196.1">
    <property type="nucleotide sequence ID" value="NZ_BAAALS010000046.1"/>
</dbReference>
<name>A0ABP4XEA4_9ACTN</name>
<organism evidence="2 3">
    <name type="scientific">Luedemannella helvata</name>
    <dbReference type="NCBI Taxonomy" id="349315"/>
    <lineage>
        <taxon>Bacteria</taxon>
        <taxon>Bacillati</taxon>
        <taxon>Actinomycetota</taxon>
        <taxon>Actinomycetes</taxon>
        <taxon>Micromonosporales</taxon>
        <taxon>Micromonosporaceae</taxon>
        <taxon>Luedemannella</taxon>
    </lineage>
</organism>
<proteinExistence type="predicted"/>
<evidence type="ECO:0000259" key="1">
    <source>
        <dbReference type="Pfam" id="PF11716"/>
    </source>
</evidence>
<gene>
    <name evidence="2" type="ORF">GCM10009681_54440</name>
</gene>
<dbReference type="Pfam" id="PF11716">
    <property type="entry name" value="MDMPI_N"/>
    <property type="match status" value="1"/>
</dbReference>
<comment type="caution">
    <text evidence="2">The sequence shown here is derived from an EMBL/GenBank/DDBJ whole genome shotgun (WGS) entry which is preliminary data.</text>
</comment>
<dbReference type="NCBIfam" id="TIGR03083">
    <property type="entry name" value="maleylpyruvate isomerase family mycothiol-dependent enzyme"/>
    <property type="match status" value="1"/>
</dbReference>
<dbReference type="Gene3D" id="1.20.120.450">
    <property type="entry name" value="dinb family like domain"/>
    <property type="match status" value="1"/>
</dbReference>
<keyword evidence="3" id="KW-1185">Reference proteome</keyword>
<dbReference type="Proteomes" id="UP001500655">
    <property type="component" value="Unassembled WGS sequence"/>
</dbReference>
<sequence>MDIDSTWRAIDAQRVRVADLLDGVTGGEWETPSLCAGWTVRDVTAHLTLQQLGLREAVAQFRTLGGLNTVIREAARRRAATRSPASLVAEIRGMVGSRRHNIGVTPAETLIDILVHGLDIAVPLGRDLEIPTDAAAAAATRMWTMRWPRPIVSRRRFAGLRLTATDADWSVGSGAPVEGPMTALLLLLAGRTTTALPHLSGAAALAA</sequence>
<dbReference type="EMBL" id="BAAALS010000046">
    <property type="protein sequence ID" value="GAA1776146.1"/>
    <property type="molecule type" value="Genomic_DNA"/>
</dbReference>